<comment type="caution">
    <text evidence="1">The sequence shown here is derived from an EMBL/GenBank/DDBJ whole genome shotgun (WGS) entry which is preliminary data.</text>
</comment>
<evidence type="ECO:0000313" key="1">
    <source>
        <dbReference type="EMBL" id="MTD19584.1"/>
    </source>
</evidence>
<evidence type="ECO:0008006" key="3">
    <source>
        <dbReference type="Google" id="ProtNLM"/>
    </source>
</evidence>
<dbReference type="Proteomes" id="UP000431485">
    <property type="component" value="Unassembled WGS sequence"/>
</dbReference>
<gene>
    <name evidence="1" type="ORF">GIR22_10630</name>
</gene>
<proteinExistence type="predicted"/>
<keyword evidence="2" id="KW-1185">Reference proteome</keyword>
<name>A0A7X2RSS9_9PSED</name>
<dbReference type="RefSeq" id="WP_154743294.1">
    <property type="nucleotide sequence ID" value="NZ_JBHSTG010000001.1"/>
</dbReference>
<sequence length="317" mass="34571">MYISSSVANQCERSCAGGERAGDYERLSTSLKKGASAAVVGQGNARQEYKSARQDQEEVPNALTVLFNMLTDAIAKLMQLLGDEATPGVIKPDTPSVAVQEKTILPVTPKPREALVDFSSRQNGEKPSNIWSGLYEQKQVFAQDYNVSTHVATIKVAMMRFGQSPMDVFRSVTPSGDGYDVTMRDDFKVHLSRGELKQVASSSNFSGDDQGMLKDANFILAAFIKRKKEGNVGNPPYASFDVALQESLKGEFHKRMLEGLGLVGHMRQALTGHLLEKGAIGLIDLSYRRSVAVIEGAMDQHGRKGEAPTRSHGYVLV</sequence>
<accession>A0A7X2RSS9</accession>
<dbReference type="EMBL" id="WLYI01000012">
    <property type="protein sequence ID" value="MTD19584.1"/>
    <property type="molecule type" value="Genomic_DNA"/>
</dbReference>
<dbReference type="OrthoDB" id="7023998at2"/>
<protein>
    <recommendedName>
        <fullName evidence="3">Type III secretion effector protein</fullName>
    </recommendedName>
</protein>
<dbReference type="AlphaFoldDB" id="A0A7X2RSS9"/>
<organism evidence="1 2">
    <name type="scientific">Pseudomonas karstica</name>
    <dbReference type="NCBI Taxonomy" id="1055468"/>
    <lineage>
        <taxon>Bacteria</taxon>
        <taxon>Pseudomonadati</taxon>
        <taxon>Pseudomonadota</taxon>
        <taxon>Gammaproteobacteria</taxon>
        <taxon>Pseudomonadales</taxon>
        <taxon>Pseudomonadaceae</taxon>
        <taxon>Pseudomonas</taxon>
    </lineage>
</organism>
<evidence type="ECO:0000313" key="2">
    <source>
        <dbReference type="Proteomes" id="UP000431485"/>
    </source>
</evidence>
<reference evidence="1 2" key="1">
    <citation type="submission" date="2019-11" db="EMBL/GenBank/DDBJ databases">
        <title>Pseudmonas karstica sp. nov. and Pseudomonas spelaei sp. nov. from caves.</title>
        <authorList>
            <person name="Zeman M."/>
        </authorList>
    </citation>
    <scope>NUCLEOTIDE SEQUENCE [LARGE SCALE GENOMIC DNA]</scope>
    <source>
        <strain evidence="1 2">CCM 7891</strain>
    </source>
</reference>